<dbReference type="InterPro" id="IPR011989">
    <property type="entry name" value="ARM-like"/>
</dbReference>
<dbReference type="SUPFAM" id="SSF48371">
    <property type="entry name" value="ARM repeat"/>
    <property type="match status" value="1"/>
</dbReference>
<feature type="compositionally biased region" description="Low complexity" evidence="2">
    <location>
        <begin position="400"/>
        <end position="416"/>
    </location>
</feature>
<dbReference type="Gene3D" id="1.25.10.10">
    <property type="entry name" value="Leucine-rich Repeat Variant"/>
    <property type="match status" value="1"/>
</dbReference>
<feature type="region of interest" description="Disordered" evidence="2">
    <location>
        <begin position="185"/>
        <end position="254"/>
    </location>
</feature>
<dbReference type="AlphaFoldDB" id="A0A7J6VQW4"/>
<dbReference type="InterPro" id="IPR016024">
    <property type="entry name" value="ARM-type_fold"/>
</dbReference>
<feature type="region of interest" description="Disordered" evidence="2">
    <location>
        <begin position="439"/>
        <end position="490"/>
    </location>
</feature>
<dbReference type="InterPro" id="IPR021133">
    <property type="entry name" value="HEAT_type_2"/>
</dbReference>
<name>A0A7J6VQW4_THATH</name>
<feature type="repeat" description="HEAT" evidence="1">
    <location>
        <begin position="27"/>
        <end position="64"/>
    </location>
</feature>
<feature type="compositionally biased region" description="Low complexity" evidence="2">
    <location>
        <begin position="463"/>
        <end position="480"/>
    </location>
</feature>
<protein>
    <submittedName>
        <fullName evidence="3">Scy1-like protein</fullName>
    </submittedName>
</protein>
<evidence type="ECO:0000313" key="4">
    <source>
        <dbReference type="Proteomes" id="UP000554482"/>
    </source>
</evidence>
<evidence type="ECO:0000256" key="2">
    <source>
        <dbReference type="SAM" id="MobiDB-lite"/>
    </source>
</evidence>
<dbReference type="OrthoDB" id="79687at2759"/>
<sequence length="490" mass="52310">KKDLLVTYCSGTYAKCKTGQEHLIKNVLPLLVRAYDDNDVRIQEEVLKRTVSLAKQLDAKLVKQAILPRVHGLALKTTVAAVRVNALICLGDLVTTLDKHAVLDVLQTIQRCTAVDRSVPTLMCTLGVANSIFKQFGLEFVVDHVLPVLMPLLIVQQLNVQQFAKYMLFVKDILRKIEEKRGVTVTDSGTPEVRLTPVTNGIQSEPLRKTSGPVSSSTKSSPAWDEDWGPIKKGPVSSLPASGANQSSMQTKPVVQPVVATQSLSSLISSASSQQATSSCPPVDIEWPPRASSGSGPQSVESEKQKQNSDASSPSFDDIDPFADWPPRPNTSIGVSASANKSNTGMSSHNLGFNMNSHSNMNFGTSGNLVGQTNQYQGNSMLNSTYQNTGGFNNGISNPQSSLGSLRQSQGSLGSSIGTTSYTEKRATDLGSIFVSSKNEQTALRLAPPPSVAVGRGRGRGSQGQHGSTAASRSSRSKPPSEQPPLLDLL</sequence>
<feature type="compositionally biased region" description="Low complexity" evidence="2">
    <location>
        <begin position="209"/>
        <end position="222"/>
    </location>
</feature>
<dbReference type="PROSITE" id="PS50077">
    <property type="entry name" value="HEAT_REPEAT"/>
    <property type="match status" value="1"/>
</dbReference>
<feature type="compositionally biased region" description="Polar residues" evidence="2">
    <location>
        <begin position="239"/>
        <end position="253"/>
    </location>
</feature>
<comment type="caution">
    <text evidence="3">The sequence shown here is derived from an EMBL/GenBank/DDBJ whole genome shotgun (WGS) entry which is preliminary data.</text>
</comment>
<dbReference type="Proteomes" id="UP000554482">
    <property type="component" value="Unassembled WGS sequence"/>
</dbReference>
<gene>
    <name evidence="3" type="ORF">FRX31_023150</name>
</gene>
<feature type="compositionally biased region" description="Polar residues" evidence="2">
    <location>
        <begin position="330"/>
        <end position="399"/>
    </location>
</feature>
<evidence type="ECO:0000256" key="1">
    <source>
        <dbReference type="PROSITE-ProRule" id="PRU00103"/>
    </source>
</evidence>
<feature type="region of interest" description="Disordered" evidence="2">
    <location>
        <begin position="272"/>
        <end position="420"/>
    </location>
</feature>
<feature type="non-terminal residue" evidence="3">
    <location>
        <position position="1"/>
    </location>
</feature>
<proteinExistence type="predicted"/>
<dbReference type="EMBL" id="JABWDY010028230">
    <property type="protein sequence ID" value="KAF5187263.1"/>
    <property type="molecule type" value="Genomic_DNA"/>
</dbReference>
<reference evidence="3 4" key="1">
    <citation type="submission" date="2020-06" db="EMBL/GenBank/DDBJ databases">
        <title>Transcriptomic and genomic resources for Thalictrum thalictroides and T. hernandezii: Facilitating candidate gene discovery in an emerging model plant lineage.</title>
        <authorList>
            <person name="Arias T."/>
            <person name="Riano-Pachon D.M."/>
            <person name="Di Stilio V.S."/>
        </authorList>
    </citation>
    <scope>NUCLEOTIDE SEQUENCE [LARGE SCALE GENOMIC DNA]</scope>
    <source>
        <strain evidence="4">cv. WT478/WT964</strain>
        <tissue evidence="3">Leaves</tissue>
    </source>
</reference>
<organism evidence="3 4">
    <name type="scientific">Thalictrum thalictroides</name>
    <name type="common">Rue-anemone</name>
    <name type="synonym">Anemone thalictroides</name>
    <dbReference type="NCBI Taxonomy" id="46969"/>
    <lineage>
        <taxon>Eukaryota</taxon>
        <taxon>Viridiplantae</taxon>
        <taxon>Streptophyta</taxon>
        <taxon>Embryophyta</taxon>
        <taxon>Tracheophyta</taxon>
        <taxon>Spermatophyta</taxon>
        <taxon>Magnoliopsida</taxon>
        <taxon>Ranunculales</taxon>
        <taxon>Ranunculaceae</taxon>
        <taxon>Thalictroideae</taxon>
        <taxon>Thalictrum</taxon>
    </lineage>
</organism>
<dbReference type="InterPro" id="IPR051177">
    <property type="entry name" value="CIK-Related_Protein"/>
</dbReference>
<dbReference type="PANTHER" id="PTHR12984:SF6">
    <property type="entry name" value="SCY1-LIKE PROTEIN 2"/>
    <property type="match status" value="1"/>
</dbReference>
<evidence type="ECO:0000313" key="3">
    <source>
        <dbReference type="EMBL" id="KAF5187263.1"/>
    </source>
</evidence>
<keyword evidence="4" id="KW-1185">Reference proteome</keyword>
<accession>A0A7J6VQW4</accession>
<dbReference type="PANTHER" id="PTHR12984">
    <property type="entry name" value="SCY1-RELATED S/T PROTEIN KINASE-LIKE"/>
    <property type="match status" value="1"/>
</dbReference>